<keyword evidence="5" id="KW-1185">Reference proteome</keyword>
<keyword evidence="2 4" id="KW-0012">Acyltransferase</keyword>
<proteinExistence type="predicted"/>
<dbReference type="PROSITE" id="PS51186">
    <property type="entry name" value="GNAT"/>
    <property type="match status" value="1"/>
</dbReference>
<protein>
    <submittedName>
        <fullName evidence="4">GNAT family N-acetyltransferase</fullName>
        <ecNumber evidence="4">2.3.-.-</ecNumber>
    </submittedName>
</protein>
<evidence type="ECO:0000313" key="4">
    <source>
        <dbReference type="EMBL" id="MFD1647412.1"/>
    </source>
</evidence>
<accession>A0ABD6DQ01</accession>
<dbReference type="Proteomes" id="UP001597034">
    <property type="component" value="Unassembled WGS sequence"/>
</dbReference>
<dbReference type="InterPro" id="IPR050832">
    <property type="entry name" value="Bact_Acetyltransf"/>
</dbReference>
<name>A0ABD6DQ01_9EURY</name>
<feature type="domain" description="N-acetyltransferase" evidence="3">
    <location>
        <begin position="5"/>
        <end position="167"/>
    </location>
</feature>
<dbReference type="AlphaFoldDB" id="A0ABD6DQ01"/>
<dbReference type="EC" id="2.3.-.-" evidence="4"/>
<dbReference type="Pfam" id="PF00583">
    <property type="entry name" value="Acetyltransf_1"/>
    <property type="match status" value="1"/>
</dbReference>
<gene>
    <name evidence="4" type="ORF">ACFSBL_17120</name>
</gene>
<evidence type="ECO:0000313" key="5">
    <source>
        <dbReference type="Proteomes" id="UP001597034"/>
    </source>
</evidence>
<dbReference type="InterPro" id="IPR000182">
    <property type="entry name" value="GNAT_dom"/>
</dbReference>
<evidence type="ECO:0000256" key="1">
    <source>
        <dbReference type="ARBA" id="ARBA00022679"/>
    </source>
</evidence>
<dbReference type="RefSeq" id="WP_256400531.1">
    <property type="nucleotide sequence ID" value="NZ_JANHJR010000003.1"/>
</dbReference>
<dbReference type="SUPFAM" id="SSF55729">
    <property type="entry name" value="Acyl-CoA N-acyltransferases (Nat)"/>
    <property type="match status" value="1"/>
</dbReference>
<dbReference type="EMBL" id="JBHUDO010000003">
    <property type="protein sequence ID" value="MFD1647412.1"/>
    <property type="molecule type" value="Genomic_DNA"/>
</dbReference>
<dbReference type="InterPro" id="IPR016181">
    <property type="entry name" value="Acyl_CoA_acyltransferase"/>
</dbReference>
<evidence type="ECO:0000256" key="2">
    <source>
        <dbReference type="ARBA" id="ARBA00023315"/>
    </source>
</evidence>
<organism evidence="4 5">
    <name type="scientific">Haloarchaeobius litoreus</name>
    <dbReference type="NCBI Taxonomy" id="755306"/>
    <lineage>
        <taxon>Archaea</taxon>
        <taxon>Methanobacteriati</taxon>
        <taxon>Methanobacteriota</taxon>
        <taxon>Stenosarchaea group</taxon>
        <taxon>Halobacteria</taxon>
        <taxon>Halobacteriales</taxon>
        <taxon>Halorubellaceae</taxon>
        <taxon>Haloarchaeobius</taxon>
    </lineage>
</organism>
<dbReference type="Gene3D" id="3.40.630.30">
    <property type="match status" value="1"/>
</dbReference>
<dbReference type="PANTHER" id="PTHR43877">
    <property type="entry name" value="AMINOALKYLPHOSPHONATE N-ACETYLTRANSFERASE-RELATED-RELATED"/>
    <property type="match status" value="1"/>
</dbReference>
<dbReference type="CDD" id="cd04301">
    <property type="entry name" value="NAT_SF"/>
    <property type="match status" value="1"/>
</dbReference>
<dbReference type="GO" id="GO:0016746">
    <property type="term" value="F:acyltransferase activity"/>
    <property type="evidence" value="ECO:0007669"/>
    <property type="project" value="UniProtKB-KW"/>
</dbReference>
<keyword evidence="1 4" id="KW-0808">Transferase</keyword>
<reference evidence="4 5" key="1">
    <citation type="journal article" date="2019" name="Int. J. Syst. Evol. Microbiol.">
        <title>The Global Catalogue of Microorganisms (GCM) 10K type strain sequencing project: providing services to taxonomists for standard genome sequencing and annotation.</title>
        <authorList>
            <consortium name="The Broad Institute Genomics Platform"/>
            <consortium name="The Broad Institute Genome Sequencing Center for Infectious Disease"/>
            <person name="Wu L."/>
            <person name="Ma J."/>
        </authorList>
    </citation>
    <scope>NUCLEOTIDE SEQUENCE [LARGE SCALE GENOMIC DNA]</scope>
    <source>
        <strain evidence="4 5">CGMCC 1.10390</strain>
    </source>
</reference>
<sequence>MTGSPTVREATTDDARAVQRVADAACHAVYDDILGPEEVDEVVASWYDPERLVHDDVEPDERPFFVTAVDDDVVGYVEGVPDDEDDVADLYRIYVHPDHWGAGLGRALLDRLERAFRDRGFERLRVSVFAENDVGVRFYESVGFDDRRTTTDERFGTERYVYEKRLD</sequence>
<evidence type="ECO:0000259" key="3">
    <source>
        <dbReference type="PROSITE" id="PS51186"/>
    </source>
</evidence>
<comment type="caution">
    <text evidence="4">The sequence shown here is derived from an EMBL/GenBank/DDBJ whole genome shotgun (WGS) entry which is preliminary data.</text>
</comment>